<dbReference type="Pfam" id="PF04012">
    <property type="entry name" value="PspA_IM30"/>
    <property type="match status" value="1"/>
</dbReference>
<proteinExistence type="inferred from homology"/>
<protein>
    <submittedName>
        <fullName evidence="3">Phage shock protein A</fullName>
    </submittedName>
</protein>
<dbReference type="OrthoDB" id="9779630at2"/>
<evidence type="ECO:0000256" key="2">
    <source>
        <dbReference type="SAM" id="Coils"/>
    </source>
</evidence>
<dbReference type="Proteomes" id="UP000215145">
    <property type="component" value="Unassembled WGS sequence"/>
</dbReference>
<dbReference type="EMBL" id="NMUQ01000001">
    <property type="protein sequence ID" value="OXM16863.1"/>
    <property type="molecule type" value="Genomic_DNA"/>
</dbReference>
<reference evidence="3 4" key="1">
    <citation type="submission" date="2017-07" db="EMBL/GenBank/DDBJ databases">
        <title>Paenibacillus herberti R33 genome sequencing and assembly.</title>
        <authorList>
            <person name="Su W."/>
        </authorList>
    </citation>
    <scope>NUCLEOTIDE SEQUENCE [LARGE SCALE GENOMIC DNA]</scope>
    <source>
        <strain evidence="3 4">R33</strain>
    </source>
</reference>
<accession>A0A229P3N8</accession>
<keyword evidence="4" id="KW-1185">Reference proteome</keyword>
<evidence type="ECO:0000256" key="1">
    <source>
        <dbReference type="ARBA" id="ARBA00043985"/>
    </source>
</evidence>
<evidence type="ECO:0000313" key="4">
    <source>
        <dbReference type="Proteomes" id="UP000215145"/>
    </source>
</evidence>
<evidence type="ECO:0000313" key="3">
    <source>
        <dbReference type="EMBL" id="OXM16863.1"/>
    </source>
</evidence>
<dbReference type="AlphaFoldDB" id="A0A229P3N8"/>
<gene>
    <name evidence="3" type="ORF">CGZ75_09500</name>
</gene>
<comment type="similarity">
    <text evidence="1">Belongs to the PspA/Vipp/IM30 family.</text>
</comment>
<dbReference type="PANTHER" id="PTHR31088:SF6">
    <property type="entry name" value="PHAGE SHOCK PROTEIN A"/>
    <property type="match status" value="1"/>
</dbReference>
<keyword evidence="2" id="KW-0175">Coiled coil</keyword>
<dbReference type="PANTHER" id="PTHR31088">
    <property type="entry name" value="MEMBRANE-ASSOCIATED PROTEIN VIPP1, CHLOROPLASTIC"/>
    <property type="match status" value="1"/>
</dbReference>
<organism evidence="3 4">
    <name type="scientific">Paenibacillus herberti</name>
    <dbReference type="NCBI Taxonomy" id="1619309"/>
    <lineage>
        <taxon>Bacteria</taxon>
        <taxon>Bacillati</taxon>
        <taxon>Bacillota</taxon>
        <taxon>Bacilli</taxon>
        <taxon>Bacillales</taxon>
        <taxon>Paenibacillaceae</taxon>
        <taxon>Paenibacillus</taxon>
    </lineage>
</organism>
<name>A0A229P3N8_9BACL</name>
<feature type="coiled-coil region" evidence="2">
    <location>
        <begin position="87"/>
        <end position="149"/>
    </location>
</feature>
<sequence length="221" mass="24850">MSLFKRLRDLTLSNVYALIDKAEDPVKMTDQYIRDMASDLEDAEKAVAAQIALEKKFKKLYEEQEALVEKRLQQAHAAAEAGNVDLARRALEEKKAAESKRDEYRVAYDTNKASADNLRDKLAQMQKQLTDLKNKRETLVARANAAKAQVQINKSMNGFGSDTAMAGLKRMEDKVLGLESQAEASNVMNDKGKSLDEEFETLGRDKAVEDELASLLKQYEK</sequence>
<comment type="caution">
    <text evidence="3">The sequence shown here is derived from an EMBL/GenBank/DDBJ whole genome shotgun (WGS) entry which is preliminary data.</text>
</comment>
<dbReference type="InterPro" id="IPR007157">
    <property type="entry name" value="PspA_VIPP1"/>
</dbReference>
<dbReference type="RefSeq" id="WP_089523944.1">
    <property type="nucleotide sequence ID" value="NZ_NMUQ01000001.1"/>
</dbReference>